<sequence>MPEHVASQTPAPRTPASSSTSTTCTPRLFVPNDNLLTASYLLIGDAGSTDDERYFKGRSPHVDRYPNVVPDEILQSFAGDSKPETWRTNKASLQNFERIRNQGISFLCTPDAALYSLGGLQLTLRGTSVTIRNYSRYDKLYYVDLTCIPRDVLYCAIYNYFVAKDALPVLFTPTYVAGELNSRDRTVYFSSVNYPRDYSCRAVNLFERFNSIPMRSHAFLAKASQVQPRCTSVASTLIYFSQDECGC</sequence>
<gene>
    <name evidence="1" type="ORF">PsorP6_006404</name>
</gene>
<protein>
    <submittedName>
        <fullName evidence="1">Uncharacterized protein</fullName>
    </submittedName>
</protein>
<dbReference type="EMBL" id="CM047583">
    <property type="protein sequence ID" value="KAI9913961.1"/>
    <property type="molecule type" value="Genomic_DNA"/>
</dbReference>
<evidence type="ECO:0000313" key="2">
    <source>
        <dbReference type="Proteomes" id="UP001163321"/>
    </source>
</evidence>
<proteinExistence type="predicted"/>
<name>A0ACC0W6K5_9STRA</name>
<reference evidence="1 2" key="1">
    <citation type="journal article" date="2022" name="bioRxiv">
        <title>The genome of the oomycete Peronosclerospora sorghi, a cosmopolitan pathogen of maize and sorghum, is inflated with dispersed pseudogenes.</title>
        <authorList>
            <person name="Fletcher K."/>
            <person name="Martin F."/>
            <person name="Isakeit T."/>
            <person name="Cavanaugh K."/>
            <person name="Magill C."/>
            <person name="Michelmore R."/>
        </authorList>
    </citation>
    <scope>NUCLEOTIDE SEQUENCE [LARGE SCALE GENOMIC DNA]</scope>
    <source>
        <strain evidence="1">P6</strain>
    </source>
</reference>
<accession>A0ACC0W6K5</accession>
<dbReference type="Proteomes" id="UP001163321">
    <property type="component" value="Chromosome 4"/>
</dbReference>
<organism evidence="1 2">
    <name type="scientific">Peronosclerospora sorghi</name>
    <dbReference type="NCBI Taxonomy" id="230839"/>
    <lineage>
        <taxon>Eukaryota</taxon>
        <taxon>Sar</taxon>
        <taxon>Stramenopiles</taxon>
        <taxon>Oomycota</taxon>
        <taxon>Peronosporomycetes</taxon>
        <taxon>Peronosporales</taxon>
        <taxon>Peronosporaceae</taxon>
        <taxon>Peronosclerospora</taxon>
    </lineage>
</organism>
<comment type="caution">
    <text evidence="1">The sequence shown here is derived from an EMBL/GenBank/DDBJ whole genome shotgun (WGS) entry which is preliminary data.</text>
</comment>
<evidence type="ECO:0000313" key="1">
    <source>
        <dbReference type="EMBL" id="KAI9913961.1"/>
    </source>
</evidence>
<keyword evidence="2" id="KW-1185">Reference proteome</keyword>